<dbReference type="EC" id="1.5.-.-" evidence="10"/>
<keyword evidence="6 10" id="KW-0819">tRNA processing</keyword>
<evidence type="ECO:0000313" key="13">
    <source>
        <dbReference type="EMBL" id="GGW51027.1"/>
    </source>
</evidence>
<dbReference type="PANTHER" id="PTHR13847">
    <property type="entry name" value="SARCOSINE DEHYDROGENASE-RELATED"/>
    <property type="match status" value="1"/>
</dbReference>
<dbReference type="InterPro" id="IPR029063">
    <property type="entry name" value="SAM-dependent_MTases_sf"/>
</dbReference>
<comment type="similarity">
    <text evidence="10">In the C-terminal section; belongs to the DAO family.</text>
</comment>
<evidence type="ECO:0000256" key="6">
    <source>
        <dbReference type="ARBA" id="ARBA00022694"/>
    </source>
</evidence>
<keyword evidence="2 10" id="KW-0489">Methyltransferase</keyword>
<sequence length="637" mass="70321">MQSIAHARIHFNPQGTPVATDFDDIYFSNEGGLAETDYVFLHHNGLPQRWPLHPARFFHIIETGFGTGANFLATWQRFNAYRARYPQAPCQRLYFTSFEKYPLSLADLTQALQCHTELKAECEQLLHAYPAPVSGCHRLLFEQGHIVLDLWLGDVNTLLPQLPAQNKVDAIFLDGFAPSKNPDMWQPTLFQQLFRLSHHDTTLATFTCAGMVKRGLLDAGFIVKKVKGFGRKREMLLATPNIMPSHDAAITTADMRSNHEPITVIGGGLAALCAAFSLIQRGVQVRLLCADADVALGASQNRQGALYPNLSANISSAGLWHCHAFHFAQQFYQQCQALGMVFPLARCGLLHLATTDLLHTRQQKMAQQQSWPTNLVRFVDAEMATAIAGIPLKHAGIFIPNAGWLSPQGFCQALYQYLATHPLFSARFNYHVDRIDAINAGWQLHSGEQTDFASQLLVATGADLQQLNLFSALPVNRVRGQVSHVESKELQSLKTVICHKGYLTPAMDGIHSVGATFDRAGQEALVLAADDETNLNELQQQLQSHAWLQQLNVISAKAAFRATTPDHLPLCGFYHPDEQATAGIWVLSGLGARGLLFAPLLAELLACQLTAEPLPVAEDTLKMLSANRFRKAAKPTI</sequence>
<dbReference type="PANTHER" id="PTHR13847:SF283">
    <property type="entry name" value="TRNA 5-METHYLAMINOMETHYL-2-THIOURIDINE BIOSYNTHESIS BIFUNCTIONAL PROTEIN MNMC"/>
    <property type="match status" value="1"/>
</dbReference>
<evidence type="ECO:0000256" key="7">
    <source>
        <dbReference type="ARBA" id="ARBA00022827"/>
    </source>
</evidence>
<comment type="subcellular location">
    <subcellularLocation>
        <location evidence="10">Cytoplasm</location>
    </subcellularLocation>
</comment>
<comment type="caution">
    <text evidence="13">The sequence shown here is derived from an EMBL/GenBank/DDBJ whole genome shotgun (WGS) entry which is preliminary data.</text>
</comment>
<dbReference type="NCBIfam" id="NF033855">
    <property type="entry name" value="tRNA_MNMC2"/>
    <property type="match status" value="1"/>
</dbReference>
<proteinExistence type="inferred from homology"/>
<dbReference type="Pfam" id="PF01266">
    <property type="entry name" value="DAO"/>
    <property type="match status" value="1"/>
</dbReference>
<dbReference type="EMBL" id="BMYR01000001">
    <property type="protein sequence ID" value="GGW51027.1"/>
    <property type="molecule type" value="Genomic_DNA"/>
</dbReference>
<comment type="function">
    <text evidence="10">Catalyzes the last two steps in the biosynthesis of 5-methylaminomethyl-2-thiouridine (mnm(5)s(2)U) at the wobble position (U34) in tRNA. Catalyzes the FAD-dependent demodification of cmnm(5)s(2)U34 to nm(5)s(2)U34, followed by the transfer of a methyl group from S-adenosyl-L-methionine to nm(5)s(2)U34, to form mnm(5)s(2)U34.</text>
</comment>
<dbReference type="NCBIfam" id="NF002481">
    <property type="entry name" value="PRK01747.1-2"/>
    <property type="match status" value="1"/>
</dbReference>
<evidence type="ECO:0000256" key="3">
    <source>
        <dbReference type="ARBA" id="ARBA00022630"/>
    </source>
</evidence>
<dbReference type="Pfam" id="PF05430">
    <property type="entry name" value="Methyltransf_30"/>
    <property type="match status" value="1"/>
</dbReference>
<keyword evidence="4 10" id="KW-0808">Transferase</keyword>
<keyword evidence="9 10" id="KW-0511">Multifunctional enzyme</keyword>
<dbReference type="Gene3D" id="3.40.50.150">
    <property type="entry name" value="Vaccinia Virus protein VP39"/>
    <property type="match status" value="1"/>
</dbReference>
<name>A0ABQ2WEG6_9ALTE</name>
<dbReference type="Proteomes" id="UP000634667">
    <property type="component" value="Unassembled WGS sequence"/>
</dbReference>
<keyword evidence="7 10" id="KW-0274">FAD</keyword>
<dbReference type="NCBIfam" id="TIGR03197">
    <property type="entry name" value="MnmC_Cterm"/>
    <property type="match status" value="1"/>
</dbReference>
<comment type="similarity">
    <text evidence="10">In the N-terminal section; belongs to the methyltransferase superfamily. tRNA (mnm(5)s(2)U34)-methyltransferase family.</text>
</comment>
<dbReference type="InterPro" id="IPR008471">
    <property type="entry name" value="MnmC-like_methylTransf"/>
</dbReference>
<evidence type="ECO:0000259" key="11">
    <source>
        <dbReference type="Pfam" id="PF01266"/>
    </source>
</evidence>
<evidence type="ECO:0000256" key="2">
    <source>
        <dbReference type="ARBA" id="ARBA00022603"/>
    </source>
</evidence>
<evidence type="ECO:0000256" key="4">
    <source>
        <dbReference type="ARBA" id="ARBA00022679"/>
    </source>
</evidence>
<gene>
    <name evidence="10 13" type="primary">mnmC</name>
    <name evidence="13" type="ORF">GCM10008111_03720</name>
</gene>
<accession>A0ABQ2WEG6</accession>
<organism evidence="13 14">
    <name type="scientific">Alishewanella tabrizica</name>
    <dbReference type="NCBI Taxonomy" id="671278"/>
    <lineage>
        <taxon>Bacteria</taxon>
        <taxon>Pseudomonadati</taxon>
        <taxon>Pseudomonadota</taxon>
        <taxon>Gammaproteobacteria</taxon>
        <taxon>Alteromonadales</taxon>
        <taxon>Alteromonadaceae</taxon>
        <taxon>Alishewanella</taxon>
    </lineage>
</organism>
<dbReference type="EC" id="2.1.1.61" evidence="10"/>
<evidence type="ECO:0000256" key="5">
    <source>
        <dbReference type="ARBA" id="ARBA00022691"/>
    </source>
</evidence>
<dbReference type="SUPFAM" id="SSF51905">
    <property type="entry name" value="FAD/NAD(P)-binding domain"/>
    <property type="match status" value="1"/>
</dbReference>
<feature type="region of interest" description="FAD-dependent cmnm(5)s(2)U34 oxidoreductase" evidence="10">
    <location>
        <begin position="265"/>
        <end position="637"/>
    </location>
</feature>
<dbReference type="InterPro" id="IPR036188">
    <property type="entry name" value="FAD/NAD-bd_sf"/>
</dbReference>
<keyword evidence="1 10" id="KW-0963">Cytoplasm</keyword>
<keyword evidence="3 10" id="KW-0285">Flavoprotein</keyword>
<dbReference type="HAMAP" id="MF_01102">
    <property type="entry name" value="MnmC"/>
    <property type="match status" value="1"/>
</dbReference>
<dbReference type="Gene3D" id="3.50.50.60">
    <property type="entry name" value="FAD/NAD(P)-binding domain"/>
    <property type="match status" value="1"/>
</dbReference>
<evidence type="ECO:0000256" key="8">
    <source>
        <dbReference type="ARBA" id="ARBA00023002"/>
    </source>
</evidence>
<dbReference type="RefSeq" id="WP_189479879.1">
    <property type="nucleotide sequence ID" value="NZ_BMYR01000001.1"/>
</dbReference>
<keyword evidence="14" id="KW-1185">Reference proteome</keyword>
<evidence type="ECO:0000256" key="9">
    <source>
        <dbReference type="ARBA" id="ARBA00023268"/>
    </source>
</evidence>
<evidence type="ECO:0000256" key="10">
    <source>
        <dbReference type="HAMAP-Rule" id="MF_01102"/>
    </source>
</evidence>
<dbReference type="InterPro" id="IPR023032">
    <property type="entry name" value="tRNA_MAMT_biosynth_bifunc_MnmC"/>
</dbReference>
<evidence type="ECO:0000256" key="1">
    <source>
        <dbReference type="ARBA" id="ARBA00022490"/>
    </source>
</evidence>
<feature type="region of interest" description="tRNA (mnm(5)s(2)U34)-methyltransferase" evidence="10">
    <location>
        <begin position="1"/>
        <end position="241"/>
    </location>
</feature>
<keyword evidence="5 10" id="KW-0949">S-adenosyl-L-methionine</keyword>
<evidence type="ECO:0000313" key="14">
    <source>
        <dbReference type="Proteomes" id="UP000634667"/>
    </source>
</evidence>
<dbReference type="InterPro" id="IPR006076">
    <property type="entry name" value="FAD-dep_OxRdtase"/>
</dbReference>
<evidence type="ECO:0000259" key="12">
    <source>
        <dbReference type="Pfam" id="PF05430"/>
    </source>
</evidence>
<keyword evidence="8 10" id="KW-0560">Oxidoreductase</keyword>
<comment type="cofactor">
    <cofactor evidence="10">
        <name>FAD</name>
        <dbReference type="ChEBI" id="CHEBI:57692"/>
    </cofactor>
</comment>
<comment type="catalytic activity">
    <reaction evidence="10">
        <text>5-aminomethyl-2-thiouridine(34) in tRNA + S-adenosyl-L-methionine = 5-methylaminomethyl-2-thiouridine(34) in tRNA + S-adenosyl-L-homocysteine + H(+)</text>
        <dbReference type="Rhea" id="RHEA:19569"/>
        <dbReference type="Rhea" id="RHEA-COMP:10195"/>
        <dbReference type="Rhea" id="RHEA-COMP:10197"/>
        <dbReference type="ChEBI" id="CHEBI:15378"/>
        <dbReference type="ChEBI" id="CHEBI:57856"/>
        <dbReference type="ChEBI" id="CHEBI:59789"/>
        <dbReference type="ChEBI" id="CHEBI:74454"/>
        <dbReference type="ChEBI" id="CHEBI:74455"/>
        <dbReference type="EC" id="2.1.1.61"/>
    </reaction>
</comment>
<dbReference type="InterPro" id="IPR017610">
    <property type="entry name" value="tRNA_S-uridine_synth_MnmC_C"/>
</dbReference>
<dbReference type="InterPro" id="IPR047785">
    <property type="entry name" value="tRNA_MNMC2"/>
</dbReference>
<dbReference type="Gene3D" id="3.30.9.10">
    <property type="entry name" value="D-Amino Acid Oxidase, subunit A, domain 2"/>
    <property type="match status" value="1"/>
</dbReference>
<feature type="domain" description="MnmC-like methyltransferase" evidence="12">
    <location>
        <begin position="117"/>
        <end position="239"/>
    </location>
</feature>
<reference evidence="14" key="1">
    <citation type="journal article" date="2019" name="Int. J. Syst. Evol. Microbiol.">
        <title>The Global Catalogue of Microorganisms (GCM) 10K type strain sequencing project: providing services to taxonomists for standard genome sequencing and annotation.</title>
        <authorList>
            <consortium name="The Broad Institute Genomics Platform"/>
            <consortium name="The Broad Institute Genome Sequencing Center for Infectious Disease"/>
            <person name="Wu L."/>
            <person name="Ma J."/>
        </authorList>
    </citation>
    <scope>NUCLEOTIDE SEQUENCE [LARGE SCALE GENOMIC DNA]</scope>
    <source>
        <strain evidence="14">KCTC 23723</strain>
    </source>
</reference>
<feature type="domain" description="FAD dependent oxidoreductase" evidence="11">
    <location>
        <begin position="262"/>
        <end position="606"/>
    </location>
</feature>
<protein>
    <recommendedName>
        <fullName evidence="10">tRNA 5-methylaminomethyl-2-thiouridine biosynthesis bifunctional protein MnmC</fullName>
        <shortName evidence="10">tRNA mnm(5)s(2)U biosynthesis bifunctional protein</shortName>
    </recommendedName>
    <domain>
        <recommendedName>
            <fullName evidence="10">tRNA (mnm(5)s(2)U34)-methyltransferase</fullName>
            <ecNumber evidence="10">2.1.1.61</ecNumber>
        </recommendedName>
    </domain>
    <domain>
        <recommendedName>
            <fullName evidence="10">FAD-dependent cmnm(5)s(2)U34 oxidoreductase</fullName>
            <ecNumber evidence="10">1.5.-.-</ecNumber>
        </recommendedName>
    </domain>
</protein>